<feature type="compositionally biased region" description="Acidic residues" evidence="1">
    <location>
        <begin position="124"/>
        <end position="143"/>
    </location>
</feature>
<feature type="compositionally biased region" description="Basic and acidic residues" evidence="1">
    <location>
        <begin position="110"/>
        <end position="123"/>
    </location>
</feature>
<name>E3JA94_PSEI1</name>
<dbReference type="STRING" id="298654.FraEuI1c_1739"/>
<keyword evidence="2" id="KW-0472">Membrane</keyword>
<proteinExistence type="predicted"/>
<evidence type="ECO:0000256" key="2">
    <source>
        <dbReference type="SAM" id="Phobius"/>
    </source>
</evidence>
<dbReference type="KEGG" id="fri:FraEuI1c_1739"/>
<dbReference type="InterPro" id="IPR045430">
    <property type="entry name" value="EAD1"/>
</dbReference>
<evidence type="ECO:0000259" key="3">
    <source>
        <dbReference type="Pfam" id="PF19955"/>
    </source>
</evidence>
<dbReference type="eggNOG" id="COG0683">
    <property type="taxonomic scope" value="Bacteria"/>
</dbReference>
<evidence type="ECO:0000313" key="4">
    <source>
        <dbReference type="EMBL" id="ADP79796.1"/>
    </source>
</evidence>
<feature type="region of interest" description="Disordered" evidence="1">
    <location>
        <begin position="297"/>
        <end position="327"/>
    </location>
</feature>
<keyword evidence="2" id="KW-0812">Transmembrane</keyword>
<feature type="transmembrane region" description="Helical" evidence="2">
    <location>
        <begin position="157"/>
        <end position="180"/>
    </location>
</feature>
<reference evidence="4 5" key="1">
    <citation type="submission" date="2010-10" db="EMBL/GenBank/DDBJ databases">
        <title>Complete sequence of Frankia sp. EuI1c.</title>
        <authorList>
            <consortium name="US DOE Joint Genome Institute"/>
            <person name="Lucas S."/>
            <person name="Copeland A."/>
            <person name="Lapidus A."/>
            <person name="Cheng J.-F."/>
            <person name="Bruce D."/>
            <person name="Goodwin L."/>
            <person name="Pitluck S."/>
            <person name="Chertkov O."/>
            <person name="Detter J.C."/>
            <person name="Han C."/>
            <person name="Tapia R."/>
            <person name="Land M."/>
            <person name="Hauser L."/>
            <person name="Jeffries C."/>
            <person name="Kyrpides N."/>
            <person name="Ivanova N."/>
            <person name="Mikhailova N."/>
            <person name="Beauchemin N."/>
            <person name="Sen A."/>
            <person name="Sur S.A."/>
            <person name="Gtari M."/>
            <person name="Wall L."/>
            <person name="Tisa L."/>
            <person name="Woyke T."/>
        </authorList>
    </citation>
    <scope>NUCLEOTIDE SEQUENCE [LARGE SCALE GENOMIC DNA]</scope>
    <source>
        <strain evidence="5">DSM 45817 / CECT 9037 / EuI1c</strain>
    </source>
</reference>
<dbReference type="InParanoid" id="E3JA94"/>
<dbReference type="HOGENOM" id="CLU_369100_0_0_11"/>
<organism evidence="4 5">
    <name type="scientific">Pseudofrankia inefficax (strain DSM 45817 / CECT 9037 / DDB 130130 / EuI1c)</name>
    <name type="common">Frankia inefficax</name>
    <dbReference type="NCBI Taxonomy" id="298654"/>
    <lineage>
        <taxon>Bacteria</taxon>
        <taxon>Bacillati</taxon>
        <taxon>Actinomycetota</taxon>
        <taxon>Actinomycetes</taxon>
        <taxon>Frankiales</taxon>
        <taxon>Frankiaceae</taxon>
        <taxon>Pseudofrankia</taxon>
    </lineage>
</organism>
<feature type="domain" description="Effector-associated" evidence="3">
    <location>
        <begin position="20"/>
        <end position="112"/>
    </location>
</feature>
<feature type="region of interest" description="Disordered" evidence="1">
    <location>
        <begin position="110"/>
        <end position="149"/>
    </location>
</feature>
<keyword evidence="5" id="KW-1185">Reference proteome</keyword>
<dbReference type="Pfam" id="PF19955">
    <property type="entry name" value="EAD1"/>
    <property type="match status" value="1"/>
</dbReference>
<evidence type="ECO:0000313" key="5">
    <source>
        <dbReference type="Proteomes" id="UP000002484"/>
    </source>
</evidence>
<dbReference type="Proteomes" id="UP000002484">
    <property type="component" value="Chromosome"/>
</dbReference>
<dbReference type="EMBL" id="CP002299">
    <property type="protein sequence ID" value="ADP79796.1"/>
    <property type="molecule type" value="Genomic_DNA"/>
</dbReference>
<keyword evidence="2" id="KW-1133">Transmembrane helix</keyword>
<accession>E3JA94</accession>
<protein>
    <recommendedName>
        <fullName evidence="3">Effector-associated domain-containing protein</fullName>
    </recommendedName>
</protein>
<dbReference type="AlphaFoldDB" id="E3JA94"/>
<evidence type="ECO:0000256" key="1">
    <source>
        <dbReference type="SAM" id="MobiDB-lite"/>
    </source>
</evidence>
<gene>
    <name evidence="4" type="ordered locus">FraEuI1c_1739</name>
</gene>
<sequence length="754" mass="80772">MTLTEFPNGPAFGVGAGDIEFSKSELARLRTMLAHLYQGRGEIAQVLQDSIGLAPARLPQGNMDPDALWGDILEKLEHGIACTHEQPFRGLLEWLLARWPRNRVFRELARHLTGPDREPKPEPEPDPEPEPEPDPEPDPEPEPDDRPRWNPFVRRSALLPSAGILAVLAVLSVLVVVYVVPGDHGCTAPKHSVSSLAWVHGECVGYSDGSFQFGRGVTGADQSGTELVGVQKDILAQNRCADVLRARHPSRTFLTLVYFAGLGAPRTGATASRLPWAGAQVAELLGLLTWQRQENVVADSPDGSPCRPSSSDPATVPASSPLHLGQDQEQDGPILRVIIASGGMYMDQADRVAEDQLIPFAQDPDQAVAAIVGLDRSLTTTVQAITDFGDHGILTLGTTLSGDGLPDSSWTYFQMEPQNLREALLVTDYALLNHRRQIDILYPKGGCGGGEQAMPDEADRYVFTLVRDMVNQAAHSGLQTTRHGWQPEGCPGAPSVDDWMRAECPPGGSATGTGVGTDDLVFYAGRAEDFGSLTRAGCLGTRRGGPLLLADDAITEYVTEYTGQESSVFPVVSKGPGPALSGTSCADGDLGAMTTLLAPELPQFCARLRAMYEYTEPPVPSGPHWTDERTAIAYDAAKLVLEAVDHTAQDSPFNINVLVNWIRQAPTPTKPGNLDLRPDDGGLVDPRAGTTGSVDFHASQVADSRQLAILTANLNDTDPYADAASTCLVLAGDPPATTDCWARPVPLPVATQTQ</sequence>